<keyword evidence="2" id="KW-0175">Coiled coil</keyword>
<organism evidence="4">
    <name type="scientific">viral metagenome</name>
    <dbReference type="NCBI Taxonomy" id="1070528"/>
    <lineage>
        <taxon>unclassified sequences</taxon>
        <taxon>metagenomes</taxon>
        <taxon>organismal metagenomes</taxon>
    </lineage>
</organism>
<feature type="coiled-coil region" evidence="2">
    <location>
        <begin position="1144"/>
        <end position="1171"/>
    </location>
</feature>
<accession>A0A6M3K8N2</accession>
<keyword evidence="1" id="KW-1188">Viral release from host cell</keyword>
<dbReference type="PANTHER" id="PTHR37813:SF1">
    <property type="entry name" value="FELS-2 PROPHAGE PROTEIN"/>
    <property type="match status" value="1"/>
</dbReference>
<dbReference type="EMBL" id="MT142323">
    <property type="protein sequence ID" value="QJA78169.1"/>
    <property type="molecule type" value="Genomic_DNA"/>
</dbReference>
<dbReference type="NCBIfam" id="TIGR01760">
    <property type="entry name" value="tape_meas_TP901"/>
    <property type="match status" value="1"/>
</dbReference>
<feature type="coiled-coil region" evidence="2">
    <location>
        <begin position="580"/>
        <end position="607"/>
    </location>
</feature>
<sequence>MTVRVGGVSIGFGMDNTRLLQGLEVASSKVKDFQKTMTSIRLAAVIKGDPFSETRKYMSTARKELTGVFDEWKTKIGYVASSFNKFAEESRRSTQAVIKDWEMMSKRIASIQSLKKGALSEGFRATQGKATPIERSADMAQYITGLEKTYGNISPKVNQYLDKLKQNITGKFLKDGMDVQAKVVQGSLQHLEGLIRAEGEKVVKEAELFGQNLKAAFLKQGRLDFLSQGAEAKSPEAALARRRKALKDLTIAEHTYRTEIGLGIDVEKNKVGLYQVLNRKQELGAKLTKQGTEDLKKYKKTIESAKDASEKFLSPQWIKSRLRWFVQLRAAWAVWRGITEAIRGAVEFEQAMANVQAISQATTAQFDKLSAKALEIGSTTRFSAKEAAEGMTIFAQAGLNANEILAATMDTAHLATATLFDFKRTAEIVTSIMRAWGIAASDSKRIVDVLATSINVTKLTMEGLSTSLSYLTGVAPQLNIGLEETTALLGTLVDRGLTASIAATSLRAVMAELIKPTDRFRMVLAELGLNLKDVDPQYKAFSDILITLQDAGWGASESFKAFERRAAAGASIAVQNARQYKELASKMNDTNRALEMAERNLDTTSGQWKQFQDVVVSTISILKTDLDPMIKAIIKDLQDVVKILGIIARPITWSLGGLFSIDKLFNLGAEDIKLFSDMQLQLKEYKDSLIAIQNEYVKLREGFNEYKNEVLGSTKVEPRFADSTFNKAVEMAKTMGLISDKELETLHSKASIEDKINKNYKERMGLLEMEGRKVRGRAAWQEEYNVAWLGEKVFDKKIEQVTKAKSALDRVKVTKTDPIYRSLIAAQQERFDKEANDLQMTFDLLTADQKKVMHKQYPELLGLLPRPTQVIPPDFKGFVLEKEVGPASKQQAWWEESLDQKKDRLKLEVQLNKEELNTLKREEQVLDKAEDTTDIYEKRLSIINAINAKQDEIAGKERVIEEISNKAKKNEAVLEELAELKYKNVLLTSEQEGILSKIKVKEGRRDYLSKIETIKLEKDLLDINRQKIRQKISMVPPEEELKLELKELAKKEASKRKLITIEKIYTDKQAGIKALLNDIAQIEDSRIELAERLKRATDPIYDAYKRMEESAKNTNQFLSDLYVKAGTDTAGGLADIFTKATGGFQEAQQEVENLKGTLAGLIQERDKILEDGIITSDEVDRFKELQTEISQTSNEINDLEDPIKNLKDSFKDFFKSAIDGIREVIAKWIAMKIVTGAMKLIVGGMPTDTFNIATEGSLVYGKGGLLPSNTKFDGIRSFARGGVTNNPTLALLGDNRSAKEIILPLENIKSDSVGPAYTNSGDSGGSVTIINVVTEDALAREMSKPKLGRVIINRVYENIDSGGILSRR</sequence>
<protein>
    <submittedName>
        <fullName evidence="4">Putative tail protein</fullName>
    </submittedName>
</protein>
<evidence type="ECO:0000256" key="1">
    <source>
        <dbReference type="ARBA" id="ARBA00022612"/>
    </source>
</evidence>
<gene>
    <name evidence="4" type="ORF">MM415A01122_0005</name>
</gene>
<feature type="coiled-coil region" evidence="2">
    <location>
        <begin position="675"/>
        <end position="709"/>
    </location>
</feature>
<proteinExistence type="predicted"/>
<dbReference type="Pfam" id="PF10145">
    <property type="entry name" value="PhageMin_Tail"/>
    <property type="match status" value="1"/>
</dbReference>
<feature type="coiled-coil region" evidence="2">
    <location>
        <begin position="895"/>
        <end position="980"/>
    </location>
</feature>
<evidence type="ECO:0000256" key="2">
    <source>
        <dbReference type="SAM" id="Coils"/>
    </source>
</evidence>
<reference evidence="4" key="1">
    <citation type="submission" date="2020-03" db="EMBL/GenBank/DDBJ databases">
        <title>The deep terrestrial virosphere.</title>
        <authorList>
            <person name="Holmfeldt K."/>
            <person name="Nilsson E."/>
            <person name="Simone D."/>
            <person name="Lopez-Fernandez M."/>
            <person name="Wu X."/>
            <person name="de Brujin I."/>
            <person name="Lundin D."/>
            <person name="Andersson A."/>
            <person name="Bertilsson S."/>
            <person name="Dopson M."/>
        </authorList>
    </citation>
    <scope>NUCLEOTIDE SEQUENCE</scope>
    <source>
        <strain evidence="4">MM415A01122</strain>
    </source>
</reference>
<feature type="domain" description="Phage tail tape measure protein" evidence="3">
    <location>
        <begin position="371"/>
        <end position="551"/>
    </location>
</feature>
<evidence type="ECO:0000313" key="4">
    <source>
        <dbReference type="EMBL" id="QJA78169.1"/>
    </source>
</evidence>
<dbReference type="PANTHER" id="PTHR37813">
    <property type="entry name" value="FELS-2 PROPHAGE PROTEIN"/>
    <property type="match status" value="1"/>
</dbReference>
<dbReference type="InterPro" id="IPR010090">
    <property type="entry name" value="Phage_tape_meas"/>
</dbReference>
<name>A0A6M3K8N2_9ZZZZ</name>
<evidence type="ECO:0000259" key="3">
    <source>
        <dbReference type="Pfam" id="PF10145"/>
    </source>
</evidence>